<gene>
    <name evidence="1" type="ORF">Hyperionvirus3_11</name>
</gene>
<reference evidence="1" key="1">
    <citation type="submission" date="2018-10" db="EMBL/GenBank/DDBJ databases">
        <title>Hidden diversity of soil giant viruses.</title>
        <authorList>
            <person name="Schulz F."/>
            <person name="Alteio L."/>
            <person name="Goudeau D."/>
            <person name="Ryan E.M."/>
            <person name="Malmstrom R.R."/>
            <person name="Blanchard J."/>
            <person name="Woyke T."/>
        </authorList>
    </citation>
    <scope>NUCLEOTIDE SEQUENCE</scope>
    <source>
        <strain evidence="1">HYV1</strain>
    </source>
</reference>
<sequence>MDIKLVYFSMSVTGELKSLWDATPKILSFKRVCAALGCCTAVAIPLKKHLQSTFSISFDKIEVHESQLGPLHAAIAKWYAEWLELLAPPKLLLSWIESKSSKTLRDLLNVSGFSDISHEDALQLEIHLQEKLEPIMREKVDDVVLYQPDELLAVVSYTRDWYNAAKYKRWADAELKREEADSAFMEQFIEPATKRLMAERATMWKWWADDKTTPLLRPFLAESESDKPVPALDLVKYIPGAKFERTLDWYHHFDELVTCCHIFQMENKSFIMFPDSATSGADARLQTSSTYTEKKDVNDRMIVYDFAEKIRSGRIYPTWEDVMTAKREAQDYCTYKLAADKLKPTSYVMPL</sequence>
<accession>A0A3G5A6J8</accession>
<name>A0A3G5A6J8_9VIRU</name>
<proteinExistence type="predicted"/>
<dbReference type="EMBL" id="MK072385">
    <property type="protein sequence ID" value="AYV82865.1"/>
    <property type="molecule type" value="Genomic_DNA"/>
</dbReference>
<organism evidence="1">
    <name type="scientific">Hyperionvirus sp</name>
    <dbReference type="NCBI Taxonomy" id="2487770"/>
    <lineage>
        <taxon>Viruses</taxon>
        <taxon>Varidnaviria</taxon>
        <taxon>Bamfordvirae</taxon>
        <taxon>Nucleocytoviricota</taxon>
        <taxon>Megaviricetes</taxon>
        <taxon>Imitervirales</taxon>
        <taxon>Mimiviridae</taxon>
        <taxon>Klosneuvirinae</taxon>
    </lineage>
</organism>
<evidence type="ECO:0000313" key="1">
    <source>
        <dbReference type="EMBL" id="AYV82865.1"/>
    </source>
</evidence>
<protein>
    <submittedName>
        <fullName evidence="1">Uncharacterized protein</fullName>
    </submittedName>
</protein>